<protein>
    <submittedName>
        <fullName evidence="4">SNARE-binding exocyst subunit S6</fullName>
    </submittedName>
</protein>
<comment type="similarity">
    <text evidence="1">Belongs to the SEC6 family.</text>
</comment>
<keyword evidence="5" id="KW-1185">Reference proteome</keyword>
<reference evidence="4 5" key="1">
    <citation type="submission" date="2023-09" db="EMBL/GenBank/DDBJ databases">
        <title>Pangenome analysis of Batrachochytrium dendrobatidis and related Chytrids.</title>
        <authorList>
            <person name="Yacoub M.N."/>
            <person name="Stajich J.E."/>
            <person name="James T.Y."/>
        </authorList>
    </citation>
    <scope>NUCLEOTIDE SEQUENCE [LARGE SCALE GENOMIC DNA]</scope>
    <source>
        <strain evidence="4 5">JEL0888</strain>
    </source>
</reference>
<dbReference type="PANTHER" id="PTHR21292">
    <property type="entry name" value="EXOCYST COMPLEX COMPONENT SEC6-RELATED"/>
    <property type="match status" value="1"/>
</dbReference>
<accession>A0ABR4NHP2</accession>
<gene>
    <name evidence="4" type="primary">SEC6</name>
    <name evidence="4" type="ORF">HK105_201307</name>
</gene>
<evidence type="ECO:0000313" key="5">
    <source>
        <dbReference type="Proteomes" id="UP001527925"/>
    </source>
</evidence>
<dbReference type="Gene3D" id="1.10.357.50">
    <property type="match status" value="1"/>
</dbReference>
<dbReference type="Proteomes" id="UP001527925">
    <property type="component" value="Unassembled WGS sequence"/>
</dbReference>
<keyword evidence="3" id="KW-0268">Exocytosis</keyword>
<dbReference type="Pfam" id="PF06046">
    <property type="entry name" value="Sec6"/>
    <property type="match status" value="1"/>
</dbReference>
<dbReference type="EMBL" id="JADGIZ020000004">
    <property type="protein sequence ID" value="KAL2919037.1"/>
    <property type="molecule type" value="Genomic_DNA"/>
</dbReference>
<name>A0ABR4NHP2_9FUNG</name>
<dbReference type="InterPro" id="IPR010326">
    <property type="entry name" value="EXOC3/Sec6"/>
</dbReference>
<dbReference type="Gene3D" id="1.10.357.70">
    <property type="entry name" value="Exocyst complex component Sec6, C-terminal domain"/>
    <property type="match status" value="1"/>
</dbReference>
<sequence length="775" mass="89071">MAVVFVGVLGSDLGVSQGEPHFARQLHRMAFTSVLDLTSVDFVADAHEAAVLRIADLLRHPDDLANKLPLLRKKVAMERASVEAQLKTVMEGQLDGTQRGIDALRNCRAETARVRDALAHMDGLCAEPQNAIKNYTLIKRMSRTHQNFVATKAMVEQFQLINQQLQRIQHLLEEDAVKTIGPAESLLFVHYQLQQLSSFRDATLVKARGCSSDVINTLNSMFKKLEQIEYKFDIYLWNLAKVTVELVKAGYSSAVVRMVKVIEAEERADEMAAIEEEESERAHMRRSRTVKSYRIRFFDVLREAIQEEMRILYDANRNDTAELLRAADGVVDTLIIVNDDVVPLFPKRYNIFHFFVLEYHRAIYEITKKLCEGDLDPATILQLIKWVRDYYANMSARLDVSEDLLEPRLLDGREEELMGEYITLVRSKLTEWLSNILQTETVDFLERRNPPETDGTGQYLLTGSVIIFQMFNQQLDVVATSSRGQLLHDVVMECCNVLDEFQAAWVKILDQEYAKFVAKANDLAEGLVEYTMALANDSLRSSEFSETISRRLEGMTDESVRQAVLARVRSTMDGFMRIAKRGQQILVDIVMSDIQPALNFLHCQQWYEQDIMRLIVGTFEDYGDDFQKHLSEYVYGKVTSELLDRYLVAYIETFKNKNAKYKMPTAVERMHSDLELVLAFFVKTKNAKRAKASFEVIEKIIALLEANPRMVFLDFYALWKAYPDIPLEFIEKLLGKRDDLDKAQLREIMESCRAKAKEERQENVPPTIFSKISMK</sequence>
<evidence type="ECO:0000313" key="4">
    <source>
        <dbReference type="EMBL" id="KAL2919037.1"/>
    </source>
</evidence>
<organism evidence="4 5">
    <name type="scientific">Polyrhizophydium stewartii</name>
    <dbReference type="NCBI Taxonomy" id="2732419"/>
    <lineage>
        <taxon>Eukaryota</taxon>
        <taxon>Fungi</taxon>
        <taxon>Fungi incertae sedis</taxon>
        <taxon>Chytridiomycota</taxon>
        <taxon>Chytridiomycota incertae sedis</taxon>
        <taxon>Chytridiomycetes</taxon>
        <taxon>Rhizophydiales</taxon>
        <taxon>Rhizophydiales incertae sedis</taxon>
        <taxon>Polyrhizophydium</taxon>
    </lineage>
</organism>
<comment type="caution">
    <text evidence="4">The sequence shown here is derived from an EMBL/GenBank/DDBJ whole genome shotgun (WGS) entry which is preliminary data.</text>
</comment>
<dbReference type="PANTHER" id="PTHR21292:SF1">
    <property type="entry name" value="EXOCYST COMPLEX COMPONENT 3"/>
    <property type="match status" value="1"/>
</dbReference>
<evidence type="ECO:0000256" key="1">
    <source>
        <dbReference type="ARBA" id="ARBA00009447"/>
    </source>
</evidence>
<proteinExistence type="inferred from homology"/>
<keyword evidence="2" id="KW-0813">Transport</keyword>
<evidence type="ECO:0000256" key="3">
    <source>
        <dbReference type="ARBA" id="ARBA00022483"/>
    </source>
</evidence>
<dbReference type="InterPro" id="IPR042532">
    <property type="entry name" value="EXOC3/Sec6_C"/>
</dbReference>
<evidence type="ECO:0000256" key="2">
    <source>
        <dbReference type="ARBA" id="ARBA00022448"/>
    </source>
</evidence>